<keyword evidence="3" id="KW-0472">Membrane</keyword>
<dbReference type="EMBL" id="JEMT01025813">
    <property type="protein sequence ID" value="EXX61002.1"/>
    <property type="molecule type" value="Genomic_DNA"/>
</dbReference>
<dbReference type="Proteomes" id="UP000022910">
    <property type="component" value="Unassembled WGS sequence"/>
</dbReference>
<name>A0A015IUR1_RHIIW</name>
<dbReference type="InterPro" id="IPR047865">
    <property type="entry name" value="Ribosomal_uL10_bac_type"/>
</dbReference>
<evidence type="ECO:0000256" key="3">
    <source>
        <dbReference type="SAM" id="Phobius"/>
    </source>
</evidence>
<protein>
    <recommendedName>
        <fullName evidence="6">50S ribosomal protein L10</fullName>
    </recommendedName>
</protein>
<feature type="region of interest" description="Disordered" evidence="2">
    <location>
        <begin position="274"/>
        <end position="294"/>
    </location>
</feature>
<dbReference type="Gene3D" id="6.10.250.290">
    <property type="match status" value="1"/>
</dbReference>
<dbReference type="HOGENOM" id="CLU_947133_0_0_1"/>
<evidence type="ECO:0008006" key="6">
    <source>
        <dbReference type="Google" id="ProtNLM"/>
    </source>
</evidence>
<dbReference type="InterPro" id="IPR043141">
    <property type="entry name" value="Ribosomal_uL10-like_sf"/>
</dbReference>
<keyword evidence="3" id="KW-0812">Transmembrane</keyword>
<feature type="compositionally biased region" description="Basic and acidic residues" evidence="2">
    <location>
        <begin position="281"/>
        <end position="294"/>
    </location>
</feature>
<sequence>MIMKHIASTRGLEIFRNFRLTLIYSFVNFIIYFLLGFKCIFRQKTFNGTPLPVVRSSSSKTSANNQSTYINSFNSTSEILTLKNIPPPKAPQKKKTKHGNNFKSLAVYHYNLYYAQLHFNRLVFIVQHNNLNIQEQIILRRELKQKGAVLTVTRGSIFGAVVRQSILYSNLLPLVVGPTCMIGSNVTDEENPKLVADIFNIINKNKKFILVGGKMDRSLLNLEGFQNVTKLPGLKHLQSELIGLLNSPGSRVVELLNNNPQNLIFTLDTHKNNFGTQNSGEKSRSDQDDPLRNK</sequence>
<feature type="transmembrane region" description="Helical" evidence="3">
    <location>
        <begin position="20"/>
        <end position="37"/>
    </location>
</feature>
<reference evidence="4 5" key="1">
    <citation type="submission" date="2014-02" db="EMBL/GenBank/DDBJ databases">
        <title>Single nucleus genome sequencing reveals high similarity among nuclei of an endomycorrhizal fungus.</title>
        <authorList>
            <person name="Lin K."/>
            <person name="Geurts R."/>
            <person name="Zhang Z."/>
            <person name="Limpens E."/>
            <person name="Saunders D.G."/>
            <person name="Mu D."/>
            <person name="Pang E."/>
            <person name="Cao H."/>
            <person name="Cha H."/>
            <person name="Lin T."/>
            <person name="Zhou Q."/>
            <person name="Shang Y."/>
            <person name="Li Y."/>
            <person name="Ivanov S."/>
            <person name="Sharma T."/>
            <person name="Velzen R.V."/>
            <person name="Ruijter N.D."/>
            <person name="Aanen D.K."/>
            <person name="Win J."/>
            <person name="Kamoun S."/>
            <person name="Bisseling T."/>
            <person name="Huang S."/>
        </authorList>
    </citation>
    <scope>NUCLEOTIDE SEQUENCE [LARGE SCALE GENOMIC DNA]</scope>
    <source>
        <strain evidence="5">DAOM197198w</strain>
    </source>
</reference>
<comment type="similarity">
    <text evidence="1">Belongs to the universal ribosomal protein uL10 family.</text>
</comment>
<organism evidence="4 5">
    <name type="scientific">Rhizophagus irregularis (strain DAOM 197198w)</name>
    <name type="common">Glomus intraradices</name>
    <dbReference type="NCBI Taxonomy" id="1432141"/>
    <lineage>
        <taxon>Eukaryota</taxon>
        <taxon>Fungi</taxon>
        <taxon>Fungi incertae sedis</taxon>
        <taxon>Mucoromycota</taxon>
        <taxon>Glomeromycotina</taxon>
        <taxon>Glomeromycetes</taxon>
        <taxon>Glomerales</taxon>
        <taxon>Glomeraceae</taxon>
        <taxon>Rhizophagus</taxon>
    </lineage>
</organism>
<dbReference type="OrthoDB" id="360689at2759"/>
<keyword evidence="3" id="KW-1133">Transmembrane helix</keyword>
<dbReference type="SUPFAM" id="SSF160369">
    <property type="entry name" value="Ribosomal protein L10-like"/>
    <property type="match status" value="1"/>
</dbReference>
<keyword evidence="5" id="KW-1185">Reference proteome</keyword>
<dbReference type="STRING" id="1432141.A0A015IUR1"/>
<dbReference type="PANTHER" id="PTHR11560">
    <property type="entry name" value="39S RIBOSOMAL PROTEIN L10, MITOCHONDRIAL"/>
    <property type="match status" value="1"/>
</dbReference>
<accession>A0A015IUR1</accession>
<gene>
    <name evidence="4" type="ORF">RirG_174760</name>
</gene>
<evidence type="ECO:0000256" key="1">
    <source>
        <dbReference type="ARBA" id="ARBA00008889"/>
    </source>
</evidence>
<dbReference type="Gene3D" id="3.30.70.1730">
    <property type="match status" value="1"/>
</dbReference>
<evidence type="ECO:0000256" key="2">
    <source>
        <dbReference type="SAM" id="MobiDB-lite"/>
    </source>
</evidence>
<proteinExistence type="inferred from homology"/>
<evidence type="ECO:0000313" key="4">
    <source>
        <dbReference type="EMBL" id="EXX61002.1"/>
    </source>
</evidence>
<dbReference type="AlphaFoldDB" id="A0A015IUR1"/>
<evidence type="ECO:0000313" key="5">
    <source>
        <dbReference type="Proteomes" id="UP000022910"/>
    </source>
</evidence>
<comment type="caution">
    <text evidence="4">The sequence shown here is derived from an EMBL/GenBank/DDBJ whole genome shotgun (WGS) entry which is preliminary data.</text>
</comment>